<accession>G0AC70</accession>
<dbReference type="EMBL" id="CP002745">
    <property type="protein sequence ID" value="AEK62425.1"/>
    <property type="molecule type" value="Genomic_DNA"/>
</dbReference>
<feature type="transmembrane region" description="Helical" evidence="5">
    <location>
        <begin position="411"/>
        <end position="432"/>
    </location>
</feature>
<evidence type="ECO:0000256" key="5">
    <source>
        <dbReference type="HAMAP-Rule" id="MF_00221"/>
    </source>
</evidence>
<evidence type="ECO:0000313" key="7">
    <source>
        <dbReference type="Proteomes" id="UP000008392"/>
    </source>
</evidence>
<dbReference type="PANTHER" id="PTHR11706">
    <property type="entry name" value="SOLUTE CARRIER PROTEIN FAMILY 11 MEMBER"/>
    <property type="match status" value="1"/>
</dbReference>
<dbReference type="KEGG" id="cfu:CFU_2598"/>
<comment type="subcellular location">
    <subcellularLocation>
        <location evidence="5">Cell inner membrane</location>
        <topology evidence="5">Multi-pass membrane protein</topology>
    </subcellularLocation>
    <subcellularLocation>
        <location evidence="1">Membrane</location>
        <topology evidence="1">Multi-pass membrane protein</topology>
    </subcellularLocation>
</comment>
<proteinExistence type="inferred from homology"/>
<dbReference type="Pfam" id="PF01566">
    <property type="entry name" value="Nramp"/>
    <property type="match status" value="1"/>
</dbReference>
<keyword evidence="5" id="KW-0406">Ion transport</keyword>
<feature type="transmembrane region" description="Helical" evidence="5">
    <location>
        <begin position="444"/>
        <end position="470"/>
    </location>
</feature>
<keyword evidence="5" id="KW-0769">Symport</keyword>
<evidence type="ECO:0000256" key="2">
    <source>
        <dbReference type="ARBA" id="ARBA00022692"/>
    </source>
</evidence>
<keyword evidence="7" id="KW-1185">Reference proteome</keyword>
<evidence type="ECO:0000256" key="1">
    <source>
        <dbReference type="ARBA" id="ARBA00004141"/>
    </source>
</evidence>
<feature type="transmembrane region" description="Helical" evidence="5">
    <location>
        <begin position="338"/>
        <end position="355"/>
    </location>
</feature>
<comment type="similarity">
    <text evidence="5">Belongs to the NRAMP family.</text>
</comment>
<reference evidence="6 7" key="3">
    <citation type="journal article" date="2008" name="FEMS Microbiol. Ecol.">
        <title>Identification and characterization of genes underlying chitinolysis in Collimonas fungivorans Ter331.</title>
        <authorList>
            <person name="Fritsche K."/>
            <person name="de Boer W."/>
            <person name="Gerards S."/>
            <person name="van den Berg M."/>
            <person name="van Veen J.A."/>
            <person name="Leveau J.H."/>
        </authorList>
    </citation>
    <scope>NUCLEOTIDE SEQUENCE [LARGE SCALE GENOMIC DNA]</scope>
    <source>
        <strain evidence="6 7">Ter331</strain>
    </source>
</reference>
<dbReference type="AlphaFoldDB" id="G0AC70"/>
<dbReference type="InterPro" id="IPR001046">
    <property type="entry name" value="NRAMP_fam"/>
</dbReference>
<dbReference type="NCBIfam" id="NF001923">
    <property type="entry name" value="PRK00701.1"/>
    <property type="match status" value="1"/>
</dbReference>
<evidence type="ECO:0000313" key="6">
    <source>
        <dbReference type="EMBL" id="AEK62425.1"/>
    </source>
</evidence>
<dbReference type="HAMAP" id="MF_00221">
    <property type="entry name" value="NRAMP"/>
    <property type="match status" value="1"/>
</dbReference>
<dbReference type="NCBIfam" id="TIGR01197">
    <property type="entry name" value="nramp"/>
    <property type="match status" value="1"/>
</dbReference>
<dbReference type="GO" id="GO:0046872">
    <property type="term" value="F:metal ion binding"/>
    <property type="evidence" value="ECO:0007669"/>
    <property type="project" value="UniProtKB-UniRule"/>
</dbReference>
<feature type="transmembrane region" description="Helical" evidence="5">
    <location>
        <begin position="294"/>
        <end position="318"/>
    </location>
</feature>
<feature type="transmembrane region" description="Helical" evidence="5">
    <location>
        <begin position="177"/>
        <end position="196"/>
    </location>
</feature>
<dbReference type="NCBIfam" id="NF037982">
    <property type="entry name" value="Nramp_1"/>
    <property type="match status" value="1"/>
</dbReference>
<feature type="transmembrane region" description="Helical" evidence="5">
    <location>
        <begin position="103"/>
        <end position="126"/>
    </location>
</feature>
<keyword evidence="5" id="KW-0813">Transport</keyword>
<feature type="transmembrane region" description="Helical" evidence="5">
    <location>
        <begin position="208"/>
        <end position="230"/>
    </location>
</feature>
<dbReference type="Proteomes" id="UP000008392">
    <property type="component" value="Chromosome"/>
</dbReference>
<keyword evidence="2 5" id="KW-0812">Transmembrane</keyword>
<comment type="function">
    <text evidence="5">H(+)-stimulated, divalent metal cation uptake system.</text>
</comment>
<evidence type="ECO:0000256" key="4">
    <source>
        <dbReference type="ARBA" id="ARBA00023136"/>
    </source>
</evidence>
<dbReference type="GO" id="GO:0034755">
    <property type="term" value="P:iron ion transmembrane transport"/>
    <property type="evidence" value="ECO:0007669"/>
    <property type="project" value="TreeGrafter"/>
</dbReference>
<dbReference type="GO" id="GO:0015086">
    <property type="term" value="F:cadmium ion transmembrane transporter activity"/>
    <property type="evidence" value="ECO:0007669"/>
    <property type="project" value="TreeGrafter"/>
</dbReference>
<dbReference type="GO" id="GO:0005886">
    <property type="term" value="C:plasma membrane"/>
    <property type="evidence" value="ECO:0007669"/>
    <property type="project" value="UniProtKB-SubCell"/>
</dbReference>
<keyword evidence="5" id="KW-0997">Cell inner membrane</keyword>
<sequence>MNCCHIGKYAQIIGVATSIRNVRDNIELGQLYQEAYMYRLPTTATAPFCPSEVAGTIAVPSSGPFWKKILRFVGPGLLVSVGYMDPGNWATSIQAGSQFGYQLLFVVLASSLAAIVLQCLSMRLGIATNKDLAVHSRENYSPRVSKGMWFFAEISIIACDLAEVLGCALAFKLLLGVSLPAGVLLTAFDTVLVLGLKGKGFRQIEAIILGLVLTIAACLFVELVFLKPDWHAVAAGMLPSLSALSSREPLYLAIGILGATVMPHNLYLHSSIVQTRVVEKNDRSRRQAIQLSRLDTIVSLLLALLINGAILVLAASAFHATGNTSVIDIDQAYHLLDPITGSAAAGILFGLALLASGQSSTFTGTIAGQVIMEGFLNLRIPCWQRRLLTRGLALVPALIGVLTWGEHSVGRLLVLSQVVLSLQLPFAMYPLIRLTSRRDVMGVFANSWLTAALSWLLFALISAANIWLVLQVFGVG</sequence>
<dbReference type="STRING" id="1005048.CFU_2598"/>
<reference evidence="6 7" key="5">
    <citation type="journal article" date="2011" name="ISME J.">
        <title>Dual transcriptional profiling of a bacterial/fungal confrontation: Collimonas fungivorans versus Aspergillus niger.</title>
        <authorList>
            <person name="Mela F."/>
            <person name="Fritsche K."/>
            <person name="de Boer W."/>
            <person name="van Veen J.A."/>
            <person name="de Graaff L.H."/>
            <person name="van den Berg M."/>
            <person name="Leveau J.H."/>
        </authorList>
    </citation>
    <scope>NUCLEOTIDE SEQUENCE [LARGE SCALE GENOMIC DNA]</scope>
    <source>
        <strain evidence="6 7">Ter331</strain>
    </source>
</reference>
<keyword evidence="3 5" id="KW-1133">Transmembrane helix</keyword>
<reference evidence="7" key="6">
    <citation type="submission" date="2011-05" db="EMBL/GenBank/DDBJ databases">
        <title>Complete sequence of Collimonas fungivorans Ter331.</title>
        <authorList>
            <person name="Leveau J.H."/>
        </authorList>
    </citation>
    <scope>NUCLEOTIDE SEQUENCE [LARGE SCALE GENOMIC DNA]</scope>
    <source>
        <strain evidence="7">Ter331</strain>
    </source>
</reference>
<dbReference type="GO" id="GO:0015293">
    <property type="term" value="F:symporter activity"/>
    <property type="evidence" value="ECO:0007669"/>
    <property type="project" value="UniProtKB-UniRule"/>
</dbReference>
<dbReference type="GO" id="GO:0005384">
    <property type="term" value="F:manganese ion transmembrane transporter activity"/>
    <property type="evidence" value="ECO:0007669"/>
    <property type="project" value="TreeGrafter"/>
</dbReference>
<reference evidence="6 7" key="2">
    <citation type="journal article" date="2006" name="J. Microbiol. Methods">
        <title>Genomic flank-sequencing of plasposon insertion sites for rapid identification of functional genes.</title>
        <authorList>
            <person name="Leveau J.H."/>
            <person name="Gerards S."/>
            <person name="Fritsche K."/>
            <person name="Zondag G."/>
            <person name="van Veen J.A."/>
        </authorList>
    </citation>
    <scope>NUCLEOTIDE SEQUENCE [LARGE SCALE GENOMIC DNA]</scope>
    <source>
        <strain evidence="6 7">Ter331</strain>
    </source>
</reference>
<keyword evidence="4 5" id="KW-0472">Membrane</keyword>
<dbReference type="eggNOG" id="COG1914">
    <property type="taxonomic scope" value="Bacteria"/>
</dbReference>
<reference evidence="6 7" key="1">
    <citation type="journal article" date="2004" name="Environ. Microbiol.">
        <title>Phylogeny-function analysis of (meta)genomic libraries: screening for expression of ribosomal RNA genes by large-insert library fluorescent in situ hybridization (LIL-FISH).</title>
        <authorList>
            <person name="Leveau J.H."/>
            <person name="Gerards S."/>
            <person name="de Boer W."/>
            <person name="van Veen J.A."/>
        </authorList>
    </citation>
    <scope>NUCLEOTIDE SEQUENCE [LARGE SCALE GENOMIC DNA]</scope>
    <source>
        <strain evidence="6 7">Ter331</strain>
    </source>
</reference>
<dbReference type="HOGENOM" id="CLU_020088_2_0_4"/>
<name>G0AC70_COLFT</name>
<gene>
    <name evidence="6" type="primary">mntH2</name>
    <name evidence="5" type="synonym">mntH</name>
    <name evidence="6" type="ordered locus">CFU_2598</name>
</gene>
<reference evidence="6 7" key="4">
    <citation type="journal article" date="2010" name="Environ. Microbiol.">
        <title>The bacterial genus Collimonas: mycophagy, weathering and other adaptive solutions to life in oligotrophic soil environments.</title>
        <authorList>
            <person name="Leveau J.H."/>
            <person name="Uroz S."/>
            <person name="de Boer W."/>
        </authorList>
    </citation>
    <scope>NUCLEOTIDE SEQUENCE [LARGE SCALE GENOMIC DNA]</scope>
    <source>
        <strain evidence="6 7">Ter331</strain>
    </source>
</reference>
<dbReference type="PANTHER" id="PTHR11706:SF101">
    <property type="entry name" value="MANGANESE TRANSPORTER SMF1"/>
    <property type="match status" value="1"/>
</dbReference>
<evidence type="ECO:0000256" key="3">
    <source>
        <dbReference type="ARBA" id="ARBA00022989"/>
    </source>
</evidence>
<keyword evidence="5" id="KW-1003">Cell membrane</keyword>
<dbReference type="PRINTS" id="PR00447">
    <property type="entry name" value="NATRESASSCMP"/>
</dbReference>
<protein>
    <recommendedName>
        <fullName evidence="5">Divalent metal cation transporter MntH</fullName>
    </recommendedName>
</protein>
<feature type="transmembrane region" description="Helical" evidence="5">
    <location>
        <begin position="250"/>
        <end position="273"/>
    </location>
</feature>
<organism evidence="6 7">
    <name type="scientific">Collimonas fungivorans (strain Ter331)</name>
    <dbReference type="NCBI Taxonomy" id="1005048"/>
    <lineage>
        <taxon>Bacteria</taxon>
        <taxon>Pseudomonadati</taxon>
        <taxon>Pseudomonadota</taxon>
        <taxon>Betaproteobacteria</taxon>
        <taxon>Burkholderiales</taxon>
        <taxon>Oxalobacteraceae</taxon>
        <taxon>Collimonas</taxon>
    </lineage>
</organism>
<feature type="transmembrane region" description="Helical" evidence="5">
    <location>
        <begin position="387"/>
        <end position="405"/>
    </location>
</feature>